<sequence length="340" mass="38466">MKGCDISLGALRHNLMSVLETEIFATIEIEERSHVVRRPYLRVYYTSDDVVSVSSHVSAESAVGFRGSWRKSKPRARKKEDSNKKRAKGVRSWAKPFLRDSQPNIVDIICKRSVCQDTPYPCLAPFTRFQAWDSRSESNSQWRKACTEDILSFMGGVPWHKVKVKPNVTKYGLGLGYLLLQLYIDVALSSKTFPSNNYRPTILKTQGFSTDRFAKHLEKRLLHSSSVMHFALDMSRNEACRSVRSVEEKEFQIRVDEPFSGFAASLGPVAPSYLTLPAVPSTQERGWPLLLVLRSPLPLPYPFGKGCSRDLLRGFLRFIDNSTGVPESACKGNIRNNSRE</sequence>
<evidence type="ECO:0000313" key="1">
    <source>
        <dbReference type="EMBL" id="KAF7434559.1"/>
    </source>
</evidence>
<comment type="caution">
    <text evidence="1">The sequence shown here is derived from an EMBL/GenBank/DDBJ whole genome shotgun (WGS) entry which is preliminary data.</text>
</comment>
<proteinExistence type="predicted"/>
<dbReference type="Proteomes" id="UP000600918">
    <property type="component" value="Unassembled WGS sequence"/>
</dbReference>
<gene>
    <name evidence="1" type="ORF">H0235_002750</name>
</gene>
<name>A0A834UE32_VESPE</name>
<evidence type="ECO:0000313" key="2">
    <source>
        <dbReference type="Proteomes" id="UP000600918"/>
    </source>
</evidence>
<dbReference type="AlphaFoldDB" id="A0A834UE32"/>
<accession>A0A834UE32</accession>
<dbReference type="EMBL" id="JACSDY010000002">
    <property type="protein sequence ID" value="KAF7434559.1"/>
    <property type="molecule type" value="Genomic_DNA"/>
</dbReference>
<keyword evidence="2" id="KW-1185">Reference proteome</keyword>
<protein>
    <submittedName>
        <fullName evidence="1">Uncharacterized protein</fullName>
    </submittedName>
</protein>
<organism evidence="1 2">
    <name type="scientific">Vespula pensylvanica</name>
    <name type="common">Western yellow jacket</name>
    <name type="synonym">Wasp</name>
    <dbReference type="NCBI Taxonomy" id="30213"/>
    <lineage>
        <taxon>Eukaryota</taxon>
        <taxon>Metazoa</taxon>
        <taxon>Ecdysozoa</taxon>
        <taxon>Arthropoda</taxon>
        <taxon>Hexapoda</taxon>
        <taxon>Insecta</taxon>
        <taxon>Pterygota</taxon>
        <taxon>Neoptera</taxon>
        <taxon>Endopterygota</taxon>
        <taxon>Hymenoptera</taxon>
        <taxon>Apocrita</taxon>
        <taxon>Aculeata</taxon>
        <taxon>Vespoidea</taxon>
        <taxon>Vespidae</taxon>
        <taxon>Vespinae</taxon>
        <taxon>Vespula</taxon>
    </lineage>
</organism>
<reference evidence="1" key="1">
    <citation type="journal article" date="2020" name="G3 (Bethesda)">
        <title>High-Quality Assemblies for Three Invasive Social Wasps from the &lt;i&gt;Vespula&lt;/i&gt; Genus.</title>
        <authorList>
            <person name="Harrop T.W.R."/>
            <person name="Guhlin J."/>
            <person name="McLaughlin G.M."/>
            <person name="Permina E."/>
            <person name="Stockwell P."/>
            <person name="Gilligan J."/>
            <person name="Le Lec M.F."/>
            <person name="Gruber M.A.M."/>
            <person name="Quinn O."/>
            <person name="Lovegrove M."/>
            <person name="Duncan E.J."/>
            <person name="Remnant E.J."/>
            <person name="Van Eeckhoven J."/>
            <person name="Graham B."/>
            <person name="Knapp R.A."/>
            <person name="Langford K.W."/>
            <person name="Kronenberg Z."/>
            <person name="Press M.O."/>
            <person name="Eacker S.M."/>
            <person name="Wilson-Rankin E.E."/>
            <person name="Purcell J."/>
            <person name="Lester P.J."/>
            <person name="Dearden P.K."/>
        </authorList>
    </citation>
    <scope>NUCLEOTIDE SEQUENCE</scope>
    <source>
        <strain evidence="1">Volc-1</strain>
    </source>
</reference>